<dbReference type="EMBL" id="AHHH01000278">
    <property type="protein sequence ID" value="ESU40221.1"/>
    <property type="molecule type" value="Genomic_DNA"/>
</dbReference>
<evidence type="ECO:0000313" key="2">
    <source>
        <dbReference type="Proteomes" id="UP000018040"/>
    </source>
</evidence>
<sequence length="54" mass="5915">MRIHLCISHALPISRLPAHTTPGGRTGIVAPAREEEVSAEHSTLEWPTQFCPLV</sequence>
<reference evidence="2" key="1">
    <citation type="submission" date="2012-02" db="EMBL/GenBank/DDBJ databases">
        <title>Genome sequencing of Giardia lamblia Genotypes A2 and B isolates (DH and GS) and comparative analysis with the genomes of Genotypes A1 and E (WB and Pig).</title>
        <authorList>
            <person name="Adam R."/>
            <person name="Dahlstrom E."/>
            <person name="Martens C."/>
            <person name="Bruno D."/>
            <person name="Barbian K."/>
            <person name="Porcella S.F."/>
            <person name="Nash T."/>
        </authorList>
    </citation>
    <scope>NUCLEOTIDE SEQUENCE</scope>
    <source>
        <strain evidence="2">GS</strain>
    </source>
</reference>
<dbReference type="AlphaFoldDB" id="V6TND9"/>
<dbReference type="Proteomes" id="UP000018040">
    <property type="component" value="Unassembled WGS sequence"/>
</dbReference>
<evidence type="ECO:0000313" key="1">
    <source>
        <dbReference type="EMBL" id="ESU40221.1"/>
    </source>
</evidence>
<gene>
    <name evidence="1" type="ORF">GSB_154660</name>
</gene>
<protein>
    <submittedName>
        <fullName evidence="1">Phosphoglucomutase / Phosphomannomutase</fullName>
    </submittedName>
</protein>
<comment type="caution">
    <text evidence="1">The sequence shown here is derived from an EMBL/GenBank/DDBJ whole genome shotgun (WGS) entry which is preliminary data.</text>
</comment>
<proteinExistence type="predicted"/>
<accession>V6TND9</accession>
<organism evidence="1 2">
    <name type="scientific">Giardia intestinalis</name>
    <name type="common">Giardia lamblia</name>
    <dbReference type="NCBI Taxonomy" id="5741"/>
    <lineage>
        <taxon>Eukaryota</taxon>
        <taxon>Metamonada</taxon>
        <taxon>Diplomonadida</taxon>
        <taxon>Hexamitidae</taxon>
        <taxon>Giardiinae</taxon>
        <taxon>Giardia</taxon>
    </lineage>
</organism>
<name>V6TND9_GIAIN</name>
<reference evidence="1 2" key="2">
    <citation type="journal article" date="2013" name="Genome Biol. Evol.">
        <title>Genome sequencing of Giardia lamblia genotypes A2 and B isolates (DH and GS) and comparative analysis with the genomes of genotypes A1 and E (WB and Pig).</title>
        <authorList>
            <person name="Adam R.D."/>
            <person name="Dahlstrom E.W."/>
            <person name="Martens C.A."/>
            <person name="Bruno D.P."/>
            <person name="Barbian K.D."/>
            <person name="Ricklefs S.M."/>
            <person name="Hernandez M.M."/>
            <person name="Narla N.P."/>
            <person name="Patel R.B."/>
            <person name="Porcella S.F."/>
            <person name="Nash T.E."/>
        </authorList>
    </citation>
    <scope>NUCLEOTIDE SEQUENCE [LARGE SCALE GENOMIC DNA]</scope>
    <source>
        <strain evidence="1 2">GS</strain>
    </source>
</reference>